<dbReference type="AlphaFoldDB" id="A0A5B6TN38"/>
<proteinExistence type="predicted"/>
<organism evidence="1 2">
    <name type="scientific">Rufibacter hautae</name>
    <dbReference type="NCBI Taxonomy" id="2595005"/>
    <lineage>
        <taxon>Bacteria</taxon>
        <taxon>Pseudomonadati</taxon>
        <taxon>Bacteroidota</taxon>
        <taxon>Cytophagia</taxon>
        <taxon>Cytophagales</taxon>
        <taxon>Hymenobacteraceae</taxon>
        <taxon>Rufibacter</taxon>
    </lineage>
</organism>
<evidence type="ECO:0000313" key="2">
    <source>
        <dbReference type="Proteomes" id="UP000324133"/>
    </source>
</evidence>
<accession>A0A5B6TN38</accession>
<dbReference type="OrthoDB" id="621906at2"/>
<evidence type="ECO:0000313" key="1">
    <source>
        <dbReference type="EMBL" id="KAA3437733.1"/>
    </source>
</evidence>
<keyword evidence="2" id="KW-1185">Reference proteome</keyword>
<gene>
    <name evidence="1" type="ORF">FOA19_10545</name>
</gene>
<dbReference type="EMBL" id="VKKY01000002">
    <property type="protein sequence ID" value="KAA3437733.1"/>
    <property type="molecule type" value="Genomic_DNA"/>
</dbReference>
<protein>
    <submittedName>
        <fullName evidence="1">Uncharacterized protein</fullName>
    </submittedName>
</protein>
<name>A0A5B6TN38_9BACT</name>
<dbReference type="Proteomes" id="UP000324133">
    <property type="component" value="Unassembled WGS sequence"/>
</dbReference>
<sequence>MNDSKATLSVLPKVFRNRLIQRCLSWLLLSSFLPLALSCNYYRLKEEKDLSPNKVASLPNYKRFILHQDKNAWEIKNLAVKETSMTGTLSTVPEDLLQYIDPKPGSANRYKRPEQAVALNVVHLYVYEFAQQDNQADIPFSALRRIDIADKDTGATVASHVLGTIGILAGTLALITVIVALTKSSCPFVYVKNSSGYHFVGEAYGGAIFSPLERDDYMPLNGWEAAGGQVQVKITNELKERQYTNLAELLVVDHKTGTKVLLDQKGQPHTLQNVIAPQKATTSAGKDYTQVLQAQDSAAFSFNCAGANTSSVALQFPKPTGSTQGKLVLHAQNSLWLDYLYGEFTKQFKGIYNHWAEKQKDVPATDLYKWQREQGIPLLVEVKTARGWQEVERIQSVGPLASRDLVVPIDLTQVTGPSVQVRLSCGFMFWEVDQAGMDFSPNQDLSLQKVPAATAIEKSGQNIGHLLAASDDSYLKQFSVGDAVELTFSLPKKAEAQTQTIFLHTRGYYEHLREYTGIPNLISLRDFEKPGHFMQFSRQQYAQLAQENNFHHLASAHARVQ</sequence>
<comment type="caution">
    <text evidence="1">The sequence shown here is derived from an EMBL/GenBank/DDBJ whole genome shotgun (WGS) entry which is preliminary data.</text>
</comment>
<dbReference type="RefSeq" id="WP_149090797.1">
    <property type="nucleotide sequence ID" value="NZ_VKKY01000002.1"/>
</dbReference>
<reference evidence="1 2" key="1">
    <citation type="submission" date="2019-07" db="EMBL/GenBank/DDBJ databases">
        <title>Rufibacter sp. nov., isolated from lake sediment.</title>
        <authorList>
            <person name="Qu J.-H."/>
        </authorList>
    </citation>
    <scope>NUCLEOTIDE SEQUENCE [LARGE SCALE GENOMIC DNA]</scope>
    <source>
        <strain evidence="1 2">NBS58-1</strain>
    </source>
</reference>